<dbReference type="PANTHER" id="PTHR11640">
    <property type="entry name" value="NEPHRIN"/>
    <property type="match status" value="1"/>
</dbReference>
<comment type="subcellular location">
    <subcellularLocation>
        <location evidence="1">Membrane</location>
        <topology evidence="1">Single-pass type I membrane protein</topology>
    </subcellularLocation>
</comment>
<dbReference type="Pfam" id="PF13585">
    <property type="entry name" value="CHU_C"/>
    <property type="match status" value="1"/>
</dbReference>
<evidence type="ECO:0000256" key="5">
    <source>
        <dbReference type="ARBA" id="ARBA00023319"/>
    </source>
</evidence>
<dbReference type="NCBIfam" id="TIGR04131">
    <property type="entry name" value="Bac_Flav_CTERM"/>
    <property type="match status" value="1"/>
</dbReference>
<keyword evidence="5" id="KW-0393">Immunoglobulin domain</keyword>
<dbReference type="Gene3D" id="2.60.40.10">
    <property type="entry name" value="Immunoglobulins"/>
    <property type="match status" value="10"/>
</dbReference>
<gene>
    <name evidence="7" type="ORF">DDZ16_03890</name>
</gene>
<keyword evidence="3" id="KW-1015">Disulfide bond</keyword>
<dbReference type="PROSITE" id="PS50835">
    <property type="entry name" value="IG_LIKE"/>
    <property type="match status" value="1"/>
</dbReference>
<accession>A0A2U2BCE5</accession>
<keyword evidence="8" id="KW-1185">Reference proteome</keyword>
<dbReference type="GO" id="GO:0005886">
    <property type="term" value="C:plasma membrane"/>
    <property type="evidence" value="ECO:0007669"/>
    <property type="project" value="TreeGrafter"/>
</dbReference>
<dbReference type="InterPro" id="IPR051275">
    <property type="entry name" value="Cell_adhesion_signaling"/>
</dbReference>
<dbReference type="InterPro" id="IPR036179">
    <property type="entry name" value="Ig-like_dom_sf"/>
</dbReference>
<dbReference type="InterPro" id="IPR026341">
    <property type="entry name" value="T9SS_type_B"/>
</dbReference>
<dbReference type="CDD" id="cd00146">
    <property type="entry name" value="PKD"/>
    <property type="match status" value="1"/>
</dbReference>
<protein>
    <recommendedName>
        <fullName evidence="6">Ig-like domain-containing protein</fullName>
    </recommendedName>
</protein>
<dbReference type="SMART" id="SM00409">
    <property type="entry name" value="IG"/>
    <property type="match status" value="8"/>
</dbReference>
<organism evidence="7 8">
    <name type="scientific">Marinilabilia rubra</name>
    <dbReference type="NCBI Taxonomy" id="2162893"/>
    <lineage>
        <taxon>Bacteria</taxon>
        <taxon>Pseudomonadati</taxon>
        <taxon>Bacteroidota</taxon>
        <taxon>Bacteroidia</taxon>
        <taxon>Marinilabiliales</taxon>
        <taxon>Marinilabiliaceae</taxon>
        <taxon>Marinilabilia</taxon>
    </lineage>
</organism>
<evidence type="ECO:0000313" key="8">
    <source>
        <dbReference type="Proteomes" id="UP000244956"/>
    </source>
</evidence>
<evidence type="ECO:0000313" key="7">
    <source>
        <dbReference type="EMBL" id="PWE00744.1"/>
    </source>
</evidence>
<dbReference type="SUPFAM" id="SSF48726">
    <property type="entry name" value="Immunoglobulin"/>
    <property type="match status" value="3"/>
</dbReference>
<evidence type="ECO:0000256" key="4">
    <source>
        <dbReference type="ARBA" id="ARBA00023180"/>
    </source>
</evidence>
<dbReference type="GO" id="GO:0098609">
    <property type="term" value="P:cell-cell adhesion"/>
    <property type="evidence" value="ECO:0007669"/>
    <property type="project" value="TreeGrafter"/>
</dbReference>
<dbReference type="InterPro" id="IPR003599">
    <property type="entry name" value="Ig_sub"/>
</dbReference>
<evidence type="ECO:0000259" key="6">
    <source>
        <dbReference type="PROSITE" id="PS50835"/>
    </source>
</evidence>
<dbReference type="Proteomes" id="UP000244956">
    <property type="component" value="Unassembled WGS sequence"/>
</dbReference>
<dbReference type="GO" id="GO:0050839">
    <property type="term" value="F:cell adhesion molecule binding"/>
    <property type="evidence" value="ECO:0007669"/>
    <property type="project" value="TreeGrafter"/>
</dbReference>
<proteinExistence type="predicted"/>
<name>A0A2U2BCE5_9BACT</name>
<dbReference type="GO" id="GO:0005911">
    <property type="term" value="C:cell-cell junction"/>
    <property type="evidence" value="ECO:0007669"/>
    <property type="project" value="TreeGrafter"/>
</dbReference>
<evidence type="ECO:0000256" key="3">
    <source>
        <dbReference type="ARBA" id="ARBA00023157"/>
    </source>
</evidence>
<evidence type="ECO:0000256" key="1">
    <source>
        <dbReference type="ARBA" id="ARBA00004479"/>
    </source>
</evidence>
<dbReference type="EMBL" id="QEWP01000002">
    <property type="protein sequence ID" value="PWE00744.1"/>
    <property type="molecule type" value="Genomic_DNA"/>
</dbReference>
<evidence type="ECO:0000256" key="2">
    <source>
        <dbReference type="ARBA" id="ARBA00023136"/>
    </source>
</evidence>
<dbReference type="RefSeq" id="WP_109263115.1">
    <property type="nucleotide sequence ID" value="NZ_QEWP01000002.1"/>
</dbReference>
<dbReference type="InterPro" id="IPR013783">
    <property type="entry name" value="Ig-like_fold"/>
</dbReference>
<sequence>MRKGLPYFIFIFSLLIAFSDGSAYGQGRESGGKKNDLPPVLRGQEGKINDLADAYCESSSSPEIYVNPGNLPDPGDYNSVVWDLYYYDGGGSKVYRNDLLNPVGSSPNNGIELDIAQISSEGLFNTFLVIEYSFSRGLGTFGGDFDYTIVRKDPTDFNLTIDNSEICLGETATLTLDGSESGYLYYLYRDGVLQNTVGRNGNGNPINFIQSSLPEGNYSYYVVAHVDDDDVDCETQMSGTPSLSVNSVPSPSPISTNDPVCQNISIELEDGNPESADYIYTWSGPGLDPAGETGHSITITDPSVIGTAGDYDYDLTIVDSSKPTGCSSTSTVTVTVLQRPTVVPTNDGPVCDGATNVGLYANPSGGSGDYSFSWTSNPAGFSSTDENPVLAAVTYGVDDIEYIVDVTDNITGCAASSSGSTTLIIHENPVVAIPEGDQTVCQAEDVSFSTNVTGSGSYSYQWYLDGNPIAGETSSSLTITGASLPAVGNHTVSLEVIDTSTSNNCSSTDSVQLTVNEKPEVEIVGPTEACAGDDISFDANLLSGPGAFPADYTISWTTPYGSESGDSFTINNVNDATHSGTYTLNITYDATGCTDQVQLDLTVNTVTPGISANPGTEVCQGTPVEFTATGGVNYAFSVDDGSGYVEVQALSADDTYGPVTLNNGDLVKVLVEDANGCQAESSPLTMIVNDLPVIDAIGNGGPYCIDDDPIQLSSSVSGGDISTSGSYSFNWSGPDGFSSVDEDPSFGPATIARAGIYTLTVTDDNGCIVTDDTEVVVNSLPSPSATNTGPVCGNGNNSIDLVGDPDGLVSYQWFDPDDNLLGSTQDLTLNNVFPDDSGIYTLRVTDGNSCENITTTEVIVNEIPVVGIGPDLVACENSDVTLMATISSTTTGPYTFSWYKDDGGGPVQVASGIGLDTYSLTSVDNTDAATYSVVVNDGNGCASASDAMILTIDPLPSVSPSGNDICASPDNDLLLEGGPDNPDYTYSWSGPGLTGAVSGQDVTVSDDATTGTPGVYTYTLTTQSTSTGCTNSATVDVEVFENPVVTIDPVAPVCDGGNFTVTANASGGSGDFNYSWIFTPDGGGASSGLPFTSNTFDIDPADLNDAGTYEVTVLDNITGCSTISNVLVIVNELPTVSVDDVATCEGSDATLTAVPAGGSGNYVNFIWSDAGGVISGENNNQLILTGSDVALTNNGATYNVTVEDDNGCVSTTDNMTLTVNENPTVQINSGDPDLDVCVGSNLTLTANVTGGAGSNSYVWELPNGTTQTGSSLVIDPVATADQGVYSVTVTDGVSCSAMAQVQVNVHEVTPTLTATASTICDGTSVTFTAGGGSQYEFLLNGTVQQALSNNDTWTSSSLADGDEVTARVVDTYGCEAVSAPITMTVNSNPVVALSVTSPNGDTPCIGQTVEFTATAGFVNYVYYVNGSEVQNSNNNIFTTDALSDGSVVYVVAESGAGCSGTSGNQTINFDPLPTAAINSDQTDDTACPNELVSFTASGGDTYEFLVDGISAGAATNDPTFTQNAPGTGSMEIGVVVTDGNNCSDTAYVDIFVSEVVPSLSASATTICIGNEVTFTAGGGDQFEFFLNGTSIAAPSGDNTYVTSTLADGDEVSVRVIDQYGCENTSAPVTMTVNDNPTVNLSFPGGTNEVCENSDLSVEATNGYSNYIFYVNGIEVQNGAGNIYTSNSFVNNDEVYVTASSGAGCTADSNPETIVVHSLPNASAVNSGPSCEGQTITLQGGDAGLSYEWFAPGDDPSVDLPISTDMDHDLTGVTLSQAGTYTLVVTDGNTCQNSATTDVVVNDLPIVDLGNDISVCEGTPNYDLTANISGGASPYNVEWEFEGTSVLSGQDETVYSISAVDNSFEGEYVVTVTDANNCVSVKDTVYLTVNPAPTVSISSDGSSNEYCDGTQVTLSAQGDDGVISGSDASGYEYVWYYEGTVIPGVSTQNYSFIGNNGNNDGLYEVVAIDDNGNGCSSAAQSLSVVIHQLPDATLDVDPAFFIEGTNVTFTAVAGYTSYEFQVNGSTVQAPGVDYVYQDATLQDGDEVTVIVTEDHGTVQCENSSTVIMNVFDSVDQPIVQVTDGEYCEGSTGATVEVTNPQQDVTYELVYDDGTPVAGYSQIVYDGSNSVSWSDVLDDNGGVSTPTTFRVKAFWATLTPDGDQLSDSFDITEHPLPNQYIMSVDGGSAESGITVSDCNSGSGYSIGLHDGWQSVDYTLLLNGTQVLEVKSGSGVTSAFTFDNSYSLVGEYTIIAQSSFGCTTDVIGAFTIEGEAVTIFDLTGEDNGLYCDGDADGVELILSGSETGLDYELILDGTPVDTITGDGNAISFGNYSDEGQFSVQVNTSSGCIYPMNGVVDVEMVDKPSSGVLTALPETYCIGGIGVNLQLSGQEEDHTYYLMHEGSVVATHVGDASGSDVNFLNDADGTEYFTSTGEYYVIAETNDLGCTSDPSDTVTISTTPLPENRPILGDTLFCEGGSVELIIESTQSGVEYQLIDVGADPDADYGSPQNGDGGALHFTVSDSSSYTISAVNTVTGCIRPAFEDTIIVDDLTAPDGSLDIIVDIVSVTGDVCGTEKAVITIQAPEEDISYFLYRESNSSPSSSVTVESPGLPNISFPDSIQDNNGDYFVMAESLAGCNVRIDDDDLTGIITVGSMANVGLTPVDSNICQGDSAVTISTSSSEAGVNYALRYASSGELYDSITQSDGSGNPIDFSPEVSTDSYFYLEANDGSGCLKVLDSIRIVFNPLPKAFELSGDATYCGSSQGASIGLTGSEFEVEYNLIKENEGLIDVREGKFSGDTILFNEVDSGVYTVFARNMHTGCTSSMKDTIKVSYSASGPNIPVIADEDTVSLCGEAYHEVLLESPGDGVTYHLFDSNNEQLDESLANSGSLESPFRIVETGEYTISASRNGACMSQSDTIWIEEGSIPLVNEFDYKSYVCATEGGYIRYDISEDFGGWDYSIITRDDLGNDVLYQTEEDAELTQNGDSLLWTINDSGEYFVSVSGCEKETSNKITIEIADPIAAPTLLADTFRYCHDFKKVDINVQGPGGNSIIYHLYAHDSLNELTELSPVYGGASNPVFEEVSEGQYLIRSEDLSNGCFSDYSDTVVVESHILPYSVTWDDLIGPIEINTKYMVGGDITLDLDLAVLDNNFTYVVKQDSPDSPVYNVGLDGEVAIDQRGDSYFTYGIYSSDCPSVKVTDDALTILEDSIDAKDVHLYLKEGENRDTITVQAEYPSFDEGYLEYFFAKSEDPDSVFSEVFIGDFTINRHTGLVTFDKAPSFYGSYGVEYVVRNTNYPERVDTAFIYVYVGNSDLSEDKSIFIPNAFSPNGDTKNEYFEIKSNNSITEESSLEVYNRWGTIVYRSDGKNYANDWDGTSNMSSMVSIGEDLPNGVYFYVYTITANVDGKIVNKKFNGYIELRR</sequence>
<dbReference type="OrthoDB" id="1488276at2"/>
<feature type="domain" description="Ig-like" evidence="6">
    <location>
        <begin position="1223"/>
        <end position="1304"/>
    </location>
</feature>
<dbReference type="PANTHER" id="PTHR11640:SF158">
    <property type="entry name" value="V-SET AND IMMUNOGLOBULIN DOMAIN-CONTAINING PROTEIN 10-LIKE 2"/>
    <property type="match status" value="1"/>
</dbReference>
<dbReference type="InterPro" id="IPR007110">
    <property type="entry name" value="Ig-like_dom"/>
</dbReference>
<reference evidence="7 8" key="1">
    <citation type="submission" date="2018-05" db="EMBL/GenBank/DDBJ databases">
        <title>Marinilabilia rubrum sp. nov., isolated from saltern sediment.</title>
        <authorList>
            <person name="Zhang R."/>
        </authorList>
    </citation>
    <scope>NUCLEOTIDE SEQUENCE [LARGE SCALE GENOMIC DNA]</scope>
    <source>
        <strain evidence="7 8">WTE16</strain>
    </source>
</reference>
<keyword evidence="4" id="KW-0325">Glycoprotein</keyword>
<comment type="caution">
    <text evidence="7">The sequence shown here is derived from an EMBL/GenBank/DDBJ whole genome shotgun (WGS) entry which is preliminary data.</text>
</comment>
<keyword evidence="2" id="KW-0472">Membrane</keyword>